<dbReference type="PANTHER" id="PTHR47268">
    <property type="entry name" value="ACYLPHOSPHATASE"/>
    <property type="match status" value="1"/>
</dbReference>
<dbReference type="PROSITE" id="PS00150">
    <property type="entry name" value="ACYLPHOSPHATASE_1"/>
    <property type="match status" value="1"/>
</dbReference>
<dbReference type="Gene3D" id="3.30.70.100">
    <property type="match status" value="1"/>
</dbReference>
<dbReference type="InterPro" id="IPR017968">
    <property type="entry name" value="Acylphosphatase_CS"/>
</dbReference>
<gene>
    <name evidence="8" type="ORF">FEF65_02960</name>
</gene>
<organism evidence="8 9">
    <name type="scientific">Mariprofundus erugo</name>
    <dbReference type="NCBI Taxonomy" id="2528639"/>
    <lineage>
        <taxon>Bacteria</taxon>
        <taxon>Pseudomonadati</taxon>
        <taxon>Pseudomonadota</taxon>
        <taxon>Candidatius Mariprofundia</taxon>
        <taxon>Mariprofundales</taxon>
        <taxon>Mariprofundaceae</taxon>
        <taxon>Mariprofundus</taxon>
    </lineage>
</organism>
<dbReference type="AlphaFoldDB" id="A0A5R9GQY9"/>
<dbReference type="OrthoDB" id="5295388at2"/>
<dbReference type="Proteomes" id="UP000306585">
    <property type="component" value="Unassembled WGS sequence"/>
</dbReference>
<dbReference type="EC" id="3.6.1.7" evidence="2 4"/>
<feature type="active site" evidence="4">
    <location>
        <position position="20"/>
    </location>
</feature>
<dbReference type="RefSeq" id="WP_138238295.1">
    <property type="nucleotide sequence ID" value="NZ_VBRY01000002.1"/>
</dbReference>
<keyword evidence="4 5" id="KW-0378">Hydrolase</keyword>
<dbReference type="InterPro" id="IPR036046">
    <property type="entry name" value="Acylphosphatase-like_dom_sf"/>
</dbReference>
<comment type="caution">
    <text evidence="8">The sequence shown here is derived from an EMBL/GenBank/DDBJ whole genome shotgun (WGS) entry which is preliminary data.</text>
</comment>
<dbReference type="GO" id="GO:0003998">
    <property type="term" value="F:acylphosphatase activity"/>
    <property type="evidence" value="ECO:0007669"/>
    <property type="project" value="UniProtKB-EC"/>
</dbReference>
<dbReference type="Pfam" id="PF00708">
    <property type="entry name" value="Acylphosphatase"/>
    <property type="match status" value="1"/>
</dbReference>
<dbReference type="PRINTS" id="PR00112">
    <property type="entry name" value="ACYLPHPHTASE"/>
</dbReference>
<dbReference type="PANTHER" id="PTHR47268:SF4">
    <property type="entry name" value="ACYLPHOSPHATASE"/>
    <property type="match status" value="1"/>
</dbReference>
<comment type="similarity">
    <text evidence="1 6">Belongs to the acylphosphatase family.</text>
</comment>
<proteinExistence type="inferred from homology"/>
<feature type="active site" evidence="4">
    <location>
        <position position="38"/>
    </location>
</feature>
<dbReference type="PROSITE" id="PS51160">
    <property type="entry name" value="ACYLPHOSPHATASE_3"/>
    <property type="match status" value="1"/>
</dbReference>
<accession>A0A5R9GQY9</accession>
<evidence type="ECO:0000256" key="3">
    <source>
        <dbReference type="ARBA" id="ARBA00047645"/>
    </source>
</evidence>
<reference evidence="8 9" key="1">
    <citation type="journal article" date="2019" name="Appl. Environ. Microbiol.">
        <title>Environmental Evidence and Genomic Insight of Iron-oxidizing Bacteria Preference Towards More Corrosion Resistant Stainless Steel at Higher Salinities.</title>
        <authorList>
            <person name="Garrison C.E."/>
            <person name="Price K.A."/>
            <person name="Field E.K."/>
        </authorList>
    </citation>
    <scope>NUCLEOTIDE SEQUENCE [LARGE SCALE GENOMIC DNA]</scope>
    <source>
        <strain evidence="8 9">P3</strain>
    </source>
</reference>
<dbReference type="PROSITE" id="PS00151">
    <property type="entry name" value="ACYLPHOSPHATASE_2"/>
    <property type="match status" value="1"/>
</dbReference>
<evidence type="ECO:0000313" key="9">
    <source>
        <dbReference type="Proteomes" id="UP000306585"/>
    </source>
</evidence>
<evidence type="ECO:0000256" key="5">
    <source>
        <dbReference type="RuleBase" id="RU000553"/>
    </source>
</evidence>
<sequence length="92" mass="10423">MQPRCLLLRISGRVQGVGFRYHTRSEAIRLGVTGWVRNLPDGRVEACICGSDGILEHMQQWLRHGPAMARVDDIEYLPATPTSTWTNFTILE</sequence>
<dbReference type="EMBL" id="VBRY01000002">
    <property type="protein sequence ID" value="TLS68676.1"/>
    <property type="molecule type" value="Genomic_DNA"/>
</dbReference>
<evidence type="ECO:0000256" key="6">
    <source>
        <dbReference type="RuleBase" id="RU004168"/>
    </source>
</evidence>
<evidence type="ECO:0000313" key="8">
    <source>
        <dbReference type="EMBL" id="TLS68676.1"/>
    </source>
</evidence>
<dbReference type="NCBIfam" id="NF011000">
    <property type="entry name" value="PRK14426.1"/>
    <property type="match status" value="1"/>
</dbReference>
<dbReference type="InterPro" id="IPR001792">
    <property type="entry name" value="Acylphosphatase-like_dom"/>
</dbReference>
<name>A0A5R9GQY9_9PROT</name>
<evidence type="ECO:0000259" key="7">
    <source>
        <dbReference type="PROSITE" id="PS51160"/>
    </source>
</evidence>
<dbReference type="SUPFAM" id="SSF54975">
    <property type="entry name" value="Acylphosphatase/BLUF domain-like"/>
    <property type="match status" value="1"/>
</dbReference>
<dbReference type="InterPro" id="IPR020456">
    <property type="entry name" value="Acylphosphatase"/>
</dbReference>
<feature type="domain" description="Acylphosphatase-like" evidence="7">
    <location>
        <begin position="5"/>
        <end position="92"/>
    </location>
</feature>
<evidence type="ECO:0000256" key="1">
    <source>
        <dbReference type="ARBA" id="ARBA00005614"/>
    </source>
</evidence>
<comment type="catalytic activity">
    <reaction evidence="3 4 5">
        <text>an acyl phosphate + H2O = a carboxylate + phosphate + H(+)</text>
        <dbReference type="Rhea" id="RHEA:14965"/>
        <dbReference type="ChEBI" id="CHEBI:15377"/>
        <dbReference type="ChEBI" id="CHEBI:15378"/>
        <dbReference type="ChEBI" id="CHEBI:29067"/>
        <dbReference type="ChEBI" id="CHEBI:43474"/>
        <dbReference type="ChEBI" id="CHEBI:59918"/>
        <dbReference type="EC" id="3.6.1.7"/>
    </reaction>
</comment>
<protein>
    <recommendedName>
        <fullName evidence="2 4">Acylphosphatase</fullName>
        <ecNumber evidence="2 4">3.6.1.7</ecNumber>
    </recommendedName>
</protein>
<evidence type="ECO:0000256" key="2">
    <source>
        <dbReference type="ARBA" id="ARBA00012150"/>
    </source>
</evidence>
<evidence type="ECO:0000256" key="4">
    <source>
        <dbReference type="PROSITE-ProRule" id="PRU00520"/>
    </source>
</evidence>
<keyword evidence="9" id="KW-1185">Reference proteome</keyword>